<evidence type="ECO:0000313" key="2">
    <source>
        <dbReference type="EMBL" id="PAV15547.1"/>
    </source>
</evidence>
<keyword evidence="2" id="KW-0560">Oxidoreductase</keyword>
<reference evidence="2 3" key="1">
    <citation type="journal article" date="2017" name="Mol. Ecol.">
        <title>Comparative and population genomic landscape of Phellinus noxius: A hypervariable fungus causing root rot in trees.</title>
        <authorList>
            <person name="Chung C.L."/>
            <person name="Lee T.J."/>
            <person name="Akiba M."/>
            <person name="Lee H.H."/>
            <person name="Kuo T.H."/>
            <person name="Liu D."/>
            <person name="Ke H.M."/>
            <person name="Yokoi T."/>
            <person name="Roa M.B."/>
            <person name="Lu M.J."/>
            <person name="Chang Y.Y."/>
            <person name="Ann P.J."/>
            <person name="Tsai J.N."/>
            <person name="Chen C.Y."/>
            <person name="Tzean S.S."/>
            <person name="Ota Y."/>
            <person name="Hattori T."/>
            <person name="Sahashi N."/>
            <person name="Liou R.F."/>
            <person name="Kikuchi T."/>
            <person name="Tsai I.J."/>
        </authorList>
    </citation>
    <scope>NUCLEOTIDE SEQUENCE [LARGE SCALE GENOMIC DNA]</scope>
    <source>
        <strain evidence="2 3">FFPRI411160</strain>
    </source>
</reference>
<keyword evidence="3" id="KW-1185">Reference proteome</keyword>
<dbReference type="EMBL" id="NBII01000009">
    <property type="protein sequence ID" value="PAV15547.1"/>
    <property type="molecule type" value="Genomic_DNA"/>
</dbReference>
<evidence type="ECO:0000313" key="3">
    <source>
        <dbReference type="Proteomes" id="UP000217199"/>
    </source>
</evidence>
<dbReference type="AlphaFoldDB" id="A0A286U7J7"/>
<name>A0A286U7J7_9AGAM</name>
<sequence>MEAIANTNSHDNLSVLLMVKQSSDCVVVNINKETEVGYHPIASSLSLKSSEGPSTPVDFLKPLEVNMGKSDTYNLLEASIDEDRPLRIVAIGAGFSGILAGIRIPQRMKNVELVIYEKNSGVGGTWFSNRYPADWSTFYSFGPEIRVEVERLIEKYKLMPYIKLRHELTRAQYNEDTGKWHLKIRRPALNSTPENEEFEEFEDISDFVLSGAGILSRWDWPKIEGLWDFKGKLIHSAAWETDESGWWQSSISNWGDKMVGIIGGGSSTTQIVPEIQPRVKHLYTYVRGKTWLAPPFVSDVMSNILDIDSTKGNYRFTDEDKRRLSDPEFYKKFRHEVQQGMESLHLWTIKGTPMQIQAQKDFQKHMKDKLVKKPWIIDHLMPDFSVTCRRLTPGPGYLEALDSDNVDFVPTTIKRITETGIELVDGTKHNLDILILATGYDTSFLFPFDVIGRGGKSLRERYQPYPETYLSMCTDGFPNWFMTNGPNSCIGVGNLLLIMERQVDYIVEVAKKLQRERLKSIDPKIEAVKDFDEYLEAYFKTSVFSEGCSSWYKLGKNEGRIVGLWPGSSSHEVKALAYPRWEDYNYEPLDSGVTNRFYWLGDGSTYNEKHMTGDRAWYLNPDEIDYPPVPEA</sequence>
<comment type="caution">
    <text evidence="2">The sequence shown here is derived from an EMBL/GenBank/DDBJ whole genome shotgun (WGS) entry which is preliminary data.</text>
</comment>
<dbReference type="GO" id="GO:0004497">
    <property type="term" value="F:monooxygenase activity"/>
    <property type="evidence" value="ECO:0007669"/>
    <property type="project" value="UniProtKB-KW"/>
</dbReference>
<dbReference type="OrthoDB" id="74360at2759"/>
<dbReference type="Proteomes" id="UP000217199">
    <property type="component" value="Unassembled WGS sequence"/>
</dbReference>
<organism evidence="2 3">
    <name type="scientific">Pyrrhoderma noxium</name>
    <dbReference type="NCBI Taxonomy" id="2282107"/>
    <lineage>
        <taxon>Eukaryota</taxon>
        <taxon>Fungi</taxon>
        <taxon>Dikarya</taxon>
        <taxon>Basidiomycota</taxon>
        <taxon>Agaricomycotina</taxon>
        <taxon>Agaricomycetes</taxon>
        <taxon>Hymenochaetales</taxon>
        <taxon>Hymenochaetaceae</taxon>
        <taxon>Pyrrhoderma</taxon>
    </lineage>
</organism>
<dbReference type="PANTHER" id="PTHR42877">
    <property type="entry name" value="L-ORNITHINE N(5)-MONOOXYGENASE-RELATED"/>
    <property type="match status" value="1"/>
</dbReference>
<dbReference type="Gene3D" id="3.50.50.60">
    <property type="entry name" value="FAD/NAD(P)-binding domain"/>
    <property type="match status" value="3"/>
</dbReference>
<comment type="similarity">
    <text evidence="1">Belongs to the FAD-binding monooxygenase family.</text>
</comment>
<proteinExistence type="inferred from homology"/>
<dbReference type="InterPro" id="IPR036188">
    <property type="entry name" value="FAD/NAD-bd_sf"/>
</dbReference>
<protein>
    <submittedName>
        <fullName evidence="2">Flavin-binding monooxygenase</fullName>
    </submittedName>
</protein>
<gene>
    <name evidence="2" type="ORF">PNOK_0840500</name>
</gene>
<dbReference type="InterPro" id="IPR051209">
    <property type="entry name" value="FAD-bind_Monooxygenase_sf"/>
</dbReference>
<dbReference type="STRING" id="2282107.A0A286U7J7"/>
<dbReference type="PANTHER" id="PTHR42877:SF7">
    <property type="entry name" value="FLAVIN-BINDING MONOOXYGENASE-RELATED"/>
    <property type="match status" value="1"/>
</dbReference>
<dbReference type="InParanoid" id="A0A286U7J7"/>
<dbReference type="Pfam" id="PF13450">
    <property type="entry name" value="NAD_binding_8"/>
    <property type="match status" value="1"/>
</dbReference>
<evidence type="ECO:0000256" key="1">
    <source>
        <dbReference type="ARBA" id="ARBA00010139"/>
    </source>
</evidence>
<accession>A0A286U7J7</accession>
<dbReference type="SUPFAM" id="SSF51905">
    <property type="entry name" value="FAD/NAD(P)-binding domain"/>
    <property type="match status" value="1"/>
</dbReference>
<keyword evidence="2" id="KW-0503">Monooxygenase</keyword>